<dbReference type="Gene3D" id="3.30.460.40">
    <property type="match status" value="1"/>
</dbReference>
<dbReference type="SUPFAM" id="SSF81301">
    <property type="entry name" value="Nucleotidyltransferase"/>
    <property type="match status" value="1"/>
</dbReference>
<proteinExistence type="predicted"/>
<accession>A0A284S3H6</accession>
<evidence type="ECO:0000313" key="2">
    <source>
        <dbReference type="Proteomes" id="UP000219338"/>
    </source>
</evidence>
<organism evidence="1 2">
    <name type="scientific">Armillaria ostoyae</name>
    <name type="common">Armillaria root rot fungus</name>
    <dbReference type="NCBI Taxonomy" id="47428"/>
    <lineage>
        <taxon>Eukaryota</taxon>
        <taxon>Fungi</taxon>
        <taxon>Dikarya</taxon>
        <taxon>Basidiomycota</taxon>
        <taxon>Agaricomycotina</taxon>
        <taxon>Agaricomycetes</taxon>
        <taxon>Agaricomycetidae</taxon>
        <taxon>Agaricales</taxon>
        <taxon>Marasmiineae</taxon>
        <taxon>Physalacriaceae</taxon>
        <taxon>Armillaria</taxon>
    </lineage>
</organism>
<dbReference type="Proteomes" id="UP000219338">
    <property type="component" value="Unassembled WGS sequence"/>
</dbReference>
<dbReference type="STRING" id="47428.A0A284S3H6"/>
<keyword evidence="2" id="KW-1185">Reference proteome</keyword>
<evidence type="ECO:0000313" key="1">
    <source>
        <dbReference type="EMBL" id="SJL15536.1"/>
    </source>
</evidence>
<sequence>MDGEYHFSGLAILSQWIPDDAFDEQDTRRSQSSLSVATRTSTSTSPAIRVIPTRGFRAVVFRAAKEVTRIFKEAECTFAILGSTACYLYGNDRLPNDVDILMSSHTCKPEWLKEFLVTKNPNRFYLVDAKTPGATWKVLWYKDYVEGKLEKTKVGILKPGILQLPMIFSEAIVDKQGLPVVPMSILLLHKLKGWEDHMESAEPRLRSKHDADVGDICSLLRIVIEGMNMQEKKNSTHWKQFALERFGEEFRDETEQRVNLFCWKYPAYRDMWRKLGW</sequence>
<dbReference type="InterPro" id="IPR043519">
    <property type="entry name" value="NT_sf"/>
</dbReference>
<reference evidence="2" key="1">
    <citation type="journal article" date="2017" name="Nat. Ecol. Evol.">
        <title>Genome expansion and lineage-specific genetic innovations in the forest pathogenic fungi Armillaria.</title>
        <authorList>
            <person name="Sipos G."/>
            <person name="Prasanna A.N."/>
            <person name="Walter M.C."/>
            <person name="O'Connor E."/>
            <person name="Balint B."/>
            <person name="Krizsan K."/>
            <person name="Kiss B."/>
            <person name="Hess J."/>
            <person name="Varga T."/>
            <person name="Slot J."/>
            <person name="Riley R."/>
            <person name="Boka B."/>
            <person name="Rigling D."/>
            <person name="Barry K."/>
            <person name="Lee J."/>
            <person name="Mihaltcheva S."/>
            <person name="LaButti K."/>
            <person name="Lipzen A."/>
            <person name="Waldron R."/>
            <person name="Moloney N.M."/>
            <person name="Sperisen C."/>
            <person name="Kredics L."/>
            <person name="Vagvoelgyi C."/>
            <person name="Patrignani A."/>
            <person name="Fitzpatrick D."/>
            <person name="Nagy I."/>
            <person name="Doyle S."/>
            <person name="Anderson J.B."/>
            <person name="Grigoriev I.V."/>
            <person name="Gueldener U."/>
            <person name="Muensterkoetter M."/>
            <person name="Nagy L.G."/>
        </authorList>
    </citation>
    <scope>NUCLEOTIDE SEQUENCE [LARGE SCALE GENOMIC DNA]</scope>
    <source>
        <strain evidence="2">C18/9</strain>
    </source>
</reference>
<gene>
    <name evidence="1" type="ORF">ARMOST_19037</name>
</gene>
<dbReference type="OMA" id="AECTFAI"/>
<protein>
    <submittedName>
        <fullName evidence="1">Uncharacterized protein</fullName>
    </submittedName>
</protein>
<dbReference type="EMBL" id="FUEG01000029">
    <property type="protein sequence ID" value="SJL15536.1"/>
    <property type="molecule type" value="Genomic_DNA"/>
</dbReference>
<name>A0A284S3H6_ARMOS</name>
<dbReference type="AlphaFoldDB" id="A0A284S3H6"/>
<dbReference type="OrthoDB" id="3133286at2759"/>